<name>A0A3D9G1U3_9FLAO</name>
<sequence>MAGKIQVGYLVSYDYEMLKNSLPTIYNEADAVFLAIDVNRNTWNGGSFIIDDSFFEWLKAFDVDKKVVIYEDDFYVPELTTMQCEIRERKMLSEKMGIGNWLIQIDCDEYFVDFKKFVKDLRKYDSYIENPLKKPIQIAAFWLILYKYTPDGILYVDQPAKAIFATNNPQYVNGRRVKAQVIYTNNIVLHESLSRSEEELRFKCKNWGHNTDINNDFLDKWVKVNENNYKEYSDFYYIEPERWKKLDYFPTKDMKAIKEIVEKSKNLDIPKTKLFFRNFGQWFKFLFK</sequence>
<gene>
    <name evidence="1" type="ORF">BD847_0456</name>
</gene>
<organism evidence="1 2">
    <name type="scientific">Flavobacterium cutihirudinis</name>
    <dbReference type="NCBI Taxonomy" id="1265740"/>
    <lineage>
        <taxon>Bacteria</taxon>
        <taxon>Pseudomonadati</taxon>
        <taxon>Bacteroidota</taxon>
        <taxon>Flavobacteriia</taxon>
        <taxon>Flavobacteriales</taxon>
        <taxon>Flavobacteriaceae</taxon>
        <taxon>Flavobacterium</taxon>
    </lineage>
</organism>
<evidence type="ECO:0000313" key="1">
    <source>
        <dbReference type="EMBL" id="RED26537.1"/>
    </source>
</evidence>
<reference evidence="1 2" key="1">
    <citation type="submission" date="2018-07" db="EMBL/GenBank/DDBJ databases">
        <title>Genomic Encyclopedia of Archaeal and Bacterial Type Strains, Phase II (KMG-II): from individual species to whole genera.</title>
        <authorList>
            <person name="Goeker M."/>
        </authorList>
    </citation>
    <scope>NUCLEOTIDE SEQUENCE [LARGE SCALE GENOMIC DNA]</scope>
    <source>
        <strain evidence="1 2">DSM 25795</strain>
    </source>
</reference>
<dbReference type="OrthoDB" id="745987at2"/>
<evidence type="ECO:0008006" key="3">
    <source>
        <dbReference type="Google" id="ProtNLM"/>
    </source>
</evidence>
<dbReference type="RefSeq" id="WP_115886622.1">
    <property type="nucleotide sequence ID" value="NZ_QRDQ01000007.1"/>
</dbReference>
<evidence type="ECO:0000313" key="2">
    <source>
        <dbReference type="Proteomes" id="UP000257004"/>
    </source>
</evidence>
<protein>
    <recommendedName>
        <fullName evidence="3">Glycosyl transferase family 2</fullName>
    </recommendedName>
</protein>
<accession>A0A3D9G1U3</accession>
<proteinExistence type="predicted"/>
<comment type="caution">
    <text evidence="1">The sequence shown here is derived from an EMBL/GenBank/DDBJ whole genome shotgun (WGS) entry which is preliminary data.</text>
</comment>
<dbReference type="EMBL" id="QRDQ01000007">
    <property type="protein sequence ID" value="RED26537.1"/>
    <property type="molecule type" value="Genomic_DNA"/>
</dbReference>
<dbReference type="AlphaFoldDB" id="A0A3D9G1U3"/>
<dbReference type="Proteomes" id="UP000257004">
    <property type="component" value="Unassembled WGS sequence"/>
</dbReference>
<keyword evidence="2" id="KW-1185">Reference proteome</keyword>